<sequence length="70" mass="8157">MFKFELNQEVKILVSDEEGNIKGRADYVNSDNQYLLCYKAADGRAVDKWLYEDEISLLTPDSKKCDEYDL</sequence>
<reference evidence="1" key="1">
    <citation type="submission" date="2023-04" db="EMBL/GenBank/DDBJ databases">
        <title>Genome dynamics across the evolutionary transition to endosymbiosis.</title>
        <authorList>
            <person name="Siozios S."/>
            <person name="Nadal-Jimenez P."/>
            <person name="Azagi T."/>
            <person name="Sprong H."/>
            <person name="Frost C.L."/>
            <person name="Parratt S.R."/>
            <person name="Taylor G."/>
            <person name="Brettell L."/>
            <person name="Lew K.C."/>
            <person name="Croft L."/>
            <person name="King K.C."/>
            <person name="Brockhurst M.A."/>
            <person name="Hypsa V."/>
            <person name="Novakova E."/>
            <person name="Darby A.C."/>
            <person name="Hurst G.D.D."/>
        </authorList>
    </citation>
    <scope>NUCLEOTIDE SEQUENCE</scope>
    <source>
        <strain evidence="1">AIh</strain>
    </source>
</reference>
<dbReference type="Proteomes" id="UP001177597">
    <property type="component" value="Chromosome"/>
</dbReference>
<evidence type="ECO:0000313" key="1">
    <source>
        <dbReference type="EMBL" id="WGL96284.1"/>
    </source>
</evidence>
<evidence type="ECO:0000313" key="2">
    <source>
        <dbReference type="Proteomes" id="UP001177597"/>
    </source>
</evidence>
<dbReference type="EMBL" id="CP123498">
    <property type="protein sequence ID" value="WGL96284.1"/>
    <property type="molecule type" value="Genomic_DNA"/>
</dbReference>
<organism evidence="1 2">
    <name type="scientific">Arsenophonus nasoniae</name>
    <name type="common">son-killer infecting Nasonia vitripennis</name>
    <dbReference type="NCBI Taxonomy" id="638"/>
    <lineage>
        <taxon>Bacteria</taxon>
        <taxon>Pseudomonadati</taxon>
        <taxon>Pseudomonadota</taxon>
        <taxon>Gammaproteobacteria</taxon>
        <taxon>Enterobacterales</taxon>
        <taxon>Morganellaceae</taxon>
        <taxon>Arsenophonus</taxon>
    </lineage>
</organism>
<dbReference type="AlphaFoldDB" id="A0AA95K169"/>
<proteinExistence type="predicted"/>
<gene>
    <name evidence="1" type="ORF">QE207_06875</name>
</gene>
<accession>A0AA95K169</accession>
<dbReference type="RefSeq" id="WP_280629828.1">
    <property type="nucleotide sequence ID" value="NZ_CP123498.1"/>
</dbReference>
<name>A0AA95K169_9GAMM</name>
<protein>
    <submittedName>
        <fullName evidence="1">Uncharacterized protein</fullName>
    </submittedName>
</protein>